<feature type="transmembrane region" description="Helical" evidence="5">
    <location>
        <begin position="7"/>
        <end position="24"/>
    </location>
</feature>
<reference evidence="7 8" key="1">
    <citation type="submission" date="2023-04" db="EMBL/GenBank/DDBJ databases">
        <title>Bacteria Genome Submission.</title>
        <authorList>
            <person name="Isaac P."/>
        </authorList>
    </citation>
    <scope>NUCLEOTIDE SEQUENCE [LARGE SCALE GENOMIC DNA]</scope>
    <source>
        <strain evidence="7 8">SampleS7P1</strain>
    </source>
</reference>
<feature type="transmembrane region" description="Helical" evidence="5">
    <location>
        <begin position="54"/>
        <end position="73"/>
    </location>
</feature>
<keyword evidence="3 5" id="KW-1133">Transmembrane helix</keyword>
<gene>
    <name evidence="7" type="ORF">QJS64_14125</name>
</gene>
<proteinExistence type="predicted"/>
<keyword evidence="4 5" id="KW-0472">Membrane</keyword>
<keyword evidence="8" id="KW-1185">Reference proteome</keyword>
<feature type="transmembrane region" description="Helical" evidence="5">
    <location>
        <begin position="105"/>
        <end position="122"/>
    </location>
</feature>
<feature type="domain" description="Integral membrane bound transporter" evidence="6">
    <location>
        <begin position="358"/>
        <end position="479"/>
    </location>
</feature>
<evidence type="ECO:0000256" key="4">
    <source>
        <dbReference type="ARBA" id="ARBA00023136"/>
    </source>
</evidence>
<evidence type="ECO:0000256" key="2">
    <source>
        <dbReference type="ARBA" id="ARBA00022692"/>
    </source>
</evidence>
<dbReference type="InterPro" id="IPR049453">
    <property type="entry name" value="Memb_transporter_dom"/>
</dbReference>
<feature type="transmembrane region" description="Helical" evidence="5">
    <location>
        <begin position="79"/>
        <end position="98"/>
    </location>
</feature>
<feature type="transmembrane region" description="Helical" evidence="5">
    <location>
        <begin position="30"/>
        <end position="47"/>
    </location>
</feature>
<dbReference type="Pfam" id="PF13515">
    <property type="entry name" value="FUSC_2"/>
    <property type="match status" value="1"/>
</dbReference>
<keyword evidence="2 5" id="KW-0812">Transmembrane</keyword>
<accession>A0ABY8R1K3</accession>
<feature type="transmembrane region" description="Helical" evidence="5">
    <location>
        <begin position="417"/>
        <end position="434"/>
    </location>
</feature>
<organism evidence="7 8">
    <name type="scientific">Paraclostridium bifermentans</name>
    <name type="common">Clostridium bifermentans</name>
    <dbReference type="NCBI Taxonomy" id="1490"/>
    <lineage>
        <taxon>Bacteria</taxon>
        <taxon>Bacillati</taxon>
        <taxon>Bacillota</taxon>
        <taxon>Clostridia</taxon>
        <taxon>Peptostreptococcales</taxon>
        <taxon>Peptostreptococcaceae</taxon>
        <taxon>Paraclostridium</taxon>
    </lineage>
</organism>
<protein>
    <submittedName>
        <fullName evidence="7">FUSC family protein</fullName>
    </submittedName>
</protein>
<evidence type="ECO:0000256" key="1">
    <source>
        <dbReference type="ARBA" id="ARBA00004141"/>
    </source>
</evidence>
<feature type="transmembrane region" description="Helical" evidence="5">
    <location>
        <begin position="464"/>
        <end position="484"/>
    </location>
</feature>
<evidence type="ECO:0000256" key="5">
    <source>
        <dbReference type="SAM" id="Phobius"/>
    </source>
</evidence>
<evidence type="ECO:0000256" key="3">
    <source>
        <dbReference type="ARBA" id="ARBA00022989"/>
    </source>
</evidence>
<evidence type="ECO:0000259" key="6">
    <source>
        <dbReference type="Pfam" id="PF13515"/>
    </source>
</evidence>
<evidence type="ECO:0000313" key="7">
    <source>
        <dbReference type="EMBL" id="WGX75193.1"/>
    </source>
</evidence>
<name>A0ABY8R1K3_PARBF</name>
<dbReference type="Proteomes" id="UP001239169">
    <property type="component" value="Chromosome"/>
</dbReference>
<sequence>MDKKNLIQSFLKAVFLLLIQIFYMKVFGRNNMLIGLMLGIAAVVFLKRDFTGHLLYRTITFLTINLLLGIVAYLSNLNIYTGFGLNFIAIFATTYAYMNDFRQPTSYIFLMTYIFMWSVPITSSELQMRLLSITFGVLLIIFFQVLFNMKKFKIKSDEMIKSIIKDINYQIDNLIKGNYDESISIKTNKKIRNLIIFINERSHKKLKNKKYELDKFNLGICLFRLNLIINHVYKSNMNKSNQDEYLMDLKEQLKSLEMFNERLIDVNTISLTIEEFLKKYDKKRLKEKYIDESLYILKTFMERINNLPISDSKILNKLYTIVNVPTSFSLFENMVENFNLKSLRFKYSLRVSVALSISMFLVSLIGTLRHSAWIILSTYVILQPYQEDSLVKAKQRFLGVTIGAFTFFLVFSIVKDYIPISIILLISFTGYFYFREYKKKVIMTTIMSLSSISLVQNIESTSFNRFAFVSIGICIGLIFNKYFLPYNINDSINELKHKYKKITKEILKEIEFITKGSGNFR</sequence>
<feature type="transmembrane region" description="Helical" evidence="5">
    <location>
        <begin position="128"/>
        <end position="147"/>
    </location>
</feature>
<dbReference type="EMBL" id="CP124685">
    <property type="protein sequence ID" value="WGX75193.1"/>
    <property type="molecule type" value="Genomic_DNA"/>
</dbReference>
<evidence type="ECO:0000313" key="8">
    <source>
        <dbReference type="Proteomes" id="UP001239169"/>
    </source>
</evidence>
<feature type="transmembrane region" description="Helical" evidence="5">
    <location>
        <begin position="353"/>
        <end position="382"/>
    </location>
</feature>
<comment type="subcellular location">
    <subcellularLocation>
        <location evidence="1">Membrane</location>
        <topology evidence="1">Multi-pass membrane protein</topology>
    </subcellularLocation>
</comment>